<feature type="region of interest" description="Disordered" evidence="1">
    <location>
        <begin position="203"/>
        <end position="255"/>
    </location>
</feature>
<dbReference type="RefSeq" id="WP_136405961.1">
    <property type="nucleotide sequence ID" value="NZ_SSWX01000007.1"/>
</dbReference>
<evidence type="ECO:0000313" key="3">
    <source>
        <dbReference type="Proteomes" id="UP000306236"/>
    </source>
</evidence>
<proteinExistence type="predicted"/>
<evidence type="ECO:0000313" key="2">
    <source>
        <dbReference type="EMBL" id="THJ34286.1"/>
    </source>
</evidence>
<evidence type="ECO:0000256" key="1">
    <source>
        <dbReference type="SAM" id="MobiDB-lite"/>
    </source>
</evidence>
<feature type="compositionally biased region" description="Polar residues" evidence="1">
    <location>
        <begin position="237"/>
        <end position="255"/>
    </location>
</feature>
<dbReference type="AlphaFoldDB" id="A0A4S5BWG2"/>
<gene>
    <name evidence="2" type="ORF">E8K88_07130</name>
</gene>
<accession>A0A4S5BWG2</accession>
<dbReference type="InterPro" id="IPR050026">
    <property type="entry name" value="PHA_gran_PhaM_N"/>
</dbReference>
<feature type="compositionally biased region" description="Low complexity" evidence="1">
    <location>
        <begin position="204"/>
        <end position="223"/>
    </location>
</feature>
<protein>
    <submittedName>
        <fullName evidence="2">Uncharacterized protein</fullName>
    </submittedName>
</protein>
<comment type="caution">
    <text evidence="2">The sequence shown here is derived from an EMBL/GenBank/DDBJ whole genome shotgun (WGS) entry which is preliminary data.</text>
</comment>
<feature type="region of interest" description="Disordered" evidence="1">
    <location>
        <begin position="128"/>
        <end position="156"/>
    </location>
</feature>
<organism evidence="2 3">
    <name type="scientific">Lampropedia aestuarii</name>
    <dbReference type="NCBI Taxonomy" id="2562762"/>
    <lineage>
        <taxon>Bacteria</taxon>
        <taxon>Pseudomonadati</taxon>
        <taxon>Pseudomonadota</taxon>
        <taxon>Betaproteobacteria</taxon>
        <taxon>Burkholderiales</taxon>
        <taxon>Comamonadaceae</taxon>
        <taxon>Lampropedia</taxon>
    </lineage>
</organism>
<dbReference type="OrthoDB" id="8566581at2"/>
<dbReference type="Proteomes" id="UP000306236">
    <property type="component" value="Unassembled WGS sequence"/>
</dbReference>
<name>A0A4S5BWG2_9BURK</name>
<dbReference type="NCBIfam" id="NF043076">
    <property type="entry name" value="PHA_gran_PhaM"/>
    <property type="match status" value="1"/>
</dbReference>
<dbReference type="EMBL" id="SSWX01000007">
    <property type="protein sequence ID" value="THJ34286.1"/>
    <property type="molecule type" value="Genomic_DNA"/>
</dbReference>
<feature type="compositionally biased region" description="Low complexity" evidence="1">
    <location>
        <begin position="129"/>
        <end position="142"/>
    </location>
</feature>
<keyword evidence="3" id="KW-1185">Reference proteome</keyword>
<sequence length="255" mass="26695">MTDQNNWAEFMRFVPGFDFLKNLASPAVGGASAGAASTASGAFQQWLAPTMDEGEIQKRIDELKVVQFWLEQNTRALEASIHALEVQKSTVATLKSMNAGMQHMSQTFADSMAHSAQRTASAFEQDFGAASAPATPDTAAAQPPKPGADEAAQAPLPMPDVPLMQAQAAQWWTALTEQFQTIASKAMQDIGNNVAAMQQEPFSARAAAAEPGAEQATPTAAAGSQTSKRAAGASPKARTSTAAAKTNSKPKSSPK</sequence>
<reference evidence="2 3" key="1">
    <citation type="submission" date="2019-04" db="EMBL/GenBank/DDBJ databases">
        <title>Lampropedia sp YIM MLB12 draf genome.</title>
        <authorList>
            <person name="Wang Y.-X."/>
        </authorList>
    </citation>
    <scope>NUCLEOTIDE SEQUENCE [LARGE SCALE GENOMIC DNA]</scope>
    <source>
        <strain evidence="2 3">YIM MLB12</strain>
    </source>
</reference>